<dbReference type="GO" id="GO:0050660">
    <property type="term" value="F:flavin adenine dinucleotide binding"/>
    <property type="evidence" value="ECO:0007669"/>
    <property type="project" value="TreeGrafter"/>
</dbReference>
<dbReference type="GO" id="GO:0009099">
    <property type="term" value="P:L-valine biosynthetic process"/>
    <property type="evidence" value="ECO:0007669"/>
    <property type="project" value="TreeGrafter"/>
</dbReference>
<dbReference type="GO" id="GO:0009097">
    <property type="term" value="P:isoleucine biosynthetic process"/>
    <property type="evidence" value="ECO:0007669"/>
    <property type="project" value="TreeGrafter"/>
</dbReference>
<dbReference type="PANTHER" id="PTHR18968:SF13">
    <property type="entry name" value="ACETOLACTATE SYNTHASE CATALYTIC SUBUNIT, MITOCHONDRIAL"/>
    <property type="match status" value="1"/>
</dbReference>
<dbReference type="GO" id="GO:0000287">
    <property type="term" value="F:magnesium ion binding"/>
    <property type="evidence" value="ECO:0007669"/>
    <property type="project" value="InterPro"/>
</dbReference>
<dbReference type="EMBL" id="BMWH01000023">
    <property type="protein sequence ID" value="GHA03880.1"/>
    <property type="molecule type" value="Genomic_DNA"/>
</dbReference>
<comment type="caution">
    <text evidence="8">The sequence shown here is derived from an EMBL/GenBank/DDBJ whole genome shotgun (WGS) entry which is preliminary data.</text>
</comment>
<evidence type="ECO:0000256" key="2">
    <source>
        <dbReference type="ARBA" id="ARBA00023052"/>
    </source>
</evidence>
<feature type="compositionally biased region" description="Basic and acidic residues" evidence="4">
    <location>
        <begin position="621"/>
        <end position="636"/>
    </location>
</feature>
<feature type="domain" description="Thiamine pyrophosphate enzyme central" evidence="5">
    <location>
        <begin position="260"/>
        <end position="370"/>
    </location>
</feature>
<evidence type="ECO:0008006" key="10">
    <source>
        <dbReference type="Google" id="ProtNLM"/>
    </source>
</evidence>
<dbReference type="Pfam" id="PF02775">
    <property type="entry name" value="TPP_enzyme_C"/>
    <property type="match status" value="1"/>
</dbReference>
<dbReference type="GO" id="GO:0003984">
    <property type="term" value="F:acetolactate synthase activity"/>
    <property type="evidence" value="ECO:0007669"/>
    <property type="project" value="TreeGrafter"/>
</dbReference>
<evidence type="ECO:0000256" key="4">
    <source>
        <dbReference type="SAM" id="MobiDB-lite"/>
    </source>
</evidence>
<dbReference type="Pfam" id="PF00205">
    <property type="entry name" value="TPP_enzyme_M"/>
    <property type="match status" value="1"/>
</dbReference>
<organism evidence="8 9">
    <name type="scientific">Streptomyces echinoruber</name>
    <dbReference type="NCBI Taxonomy" id="68898"/>
    <lineage>
        <taxon>Bacteria</taxon>
        <taxon>Bacillati</taxon>
        <taxon>Actinomycetota</taxon>
        <taxon>Actinomycetes</taxon>
        <taxon>Kitasatosporales</taxon>
        <taxon>Streptomycetaceae</taxon>
        <taxon>Streptomyces</taxon>
    </lineage>
</organism>
<dbReference type="InterPro" id="IPR011766">
    <property type="entry name" value="TPP_enzyme_TPP-bd"/>
</dbReference>
<dbReference type="SUPFAM" id="SSF52467">
    <property type="entry name" value="DHS-like NAD/FAD-binding domain"/>
    <property type="match status" value="1"/>
</dbReference>
<reference evidence="8" key="2">
    <citation type="submission" date="2020-09" db="EMBL/GenBank/DDBJ databases">
        <authorList>
            <person name="Sun Q."/>
            <person name="Ohkuma M."/>
        </authorList>
    </citation>
    <scope>NUCLEOTIDE SEQUENCE</scope>
    <source>
        <strain evidence="8">JCM 5016</strain>
    </source>
</reference>
<dbReference type="InterPro" id="IPR045229">
    <property type="entry name" value="TPP_enz"/>
</dbReference>
<evidence type="ECO:0000259" key="5">
    <source>
        <dbReference type="Pfam" id="PF00205"/>
    </source>
</evidence>
<dbReference type="InterPro" id="IPR029035">
    <property type="entry name" value="DHS-like_NAD/FAD-binding_dom"/>
</dbReference>
<feature type="compositionally biased region" description="Low complexity" evidence="4">
    <location>
        <begin position="229"/>
        <end position="248"/>
    </location>
</feature>
<feature type="domain" description="Thiamine pyrophosphate enzyme N-terminal TPP-binding" evidence="7">
    <location>
        <begin position="7"/>
        <end position="117"/>
    </location>
</feature>
<dbReference type="InterPro" id="IPR029061">
    <property type="entry name" value="THDP-binding"/>
</dbReference>
<dbReference type="Pfam" id="PF02776">
    <property type="entry name" value="TPP_enzyme_N"/>
    <property type="match status" value="1"/>
</dbReference>
<name>A0A918RMH3_9ACTN</name>
<dbReference type="Gene3D" id="3.40.50.970">
    <property type="match status" value="2"/>
</dbReference>
<feature type="domain" description="Thiamine pyrophosphate enzyme TPP-binding" evidence="6">
    <location>
        <begin position="441"/>
        <end position="588"/>
    </location>
</feature>
<feature type="region of interest" description="Disordered" evidence="4">
    <location>
        <begin position="200"/>
        <end position="256"/>
    </location>
</feature>
<dbReference type="RefSeq" id="WP_190059655.1">
    <property type="nucleotide sequence ID" value="NZ_BMWH01000023.1"/>
</dbReference>
<keyword evidence="2 3" id="KW-0786">Thiamine pyrophosphate</keyword>
<dbReference type="Proteomes" id="UP000623010">
    <property type="component" value="Unassembled WGS sequence"/>
</dbReference>
<dbReference type="GO" id="GO:0005948">
    <property type="term" value="C:acetolactate synthase complex"/>
    <property type="evidence" value="ECO:0007669"/>
    <property type="project" value="TreeGrafter"/>
</dbReference>
<protein>
    <recommendedName>
        <fullName evidence="10">Acetolactate synthase</fullName>
    </recommendedName>
</protein>
<feature type="region of interest" description="Disordered" evidence="4">
    <location>
        <begin position="597"/>
        <end position="636"/>
    </location>
</feature>
<dbReference type="Gene3D" id="3.40.50.1220">
    <property type="entry name" value="TPP-binding domain"/>
    <property type="match status" value="1"/>
</dbReference>
<feature type="compositionally biased region" description="Low complexity" evidence="4">
    <location>
        <begin position="604"/>
        <end position="616"/>
    </location>
</feature>
<proteinExistence type="inferred from homology"/>
<sequence length="636" mass="64717">MTDRIRLVDHLAAELDRIGVRYVFGVGGANIEDLYDAVHRLPGRIRGVVAKHEFSAVTMADGYARATARLGVVAATSGGGAMNLVPGLAEAHASRIPLLALVGQPPTHQEGRGAFQDSSGKAGSFDARDVFAPVSRFCARVTEPDAIAGLLARAITAAQTEPRGPAVLILPKDVQQARIDVPAVAGAAVPAATDGTAVPAATEGATVPADTEGATVPARAAGAPGGTGAATAAGARGKPAQAAGAAHPPAAPRPDPASLAAALGVLEGASRVMVIAGEGVAGTRAREELAGLVRRLGACVAVTPDAKDVYDNRSPRFVGVAGVMGHREVEDCLRRADACLLVGTRLPVLARGGLEPLLTGMPVVCVDPEPPFVPGIALRGGVAVTLRTLESRVRPRPPACPAHRPPSLLRVPPHPGAATGYTSAIAAIAAALPQDAHVFVDAGNVGAAAIHALPAPRDGRFVVAVGMGGMGYTFGAGIGAALATGRRSYVVAGDGAFFMHGMEMHTAVEYDAPVTFVVLNNNAHAMCVTREEIFQGGARPENVFHPSGIAAGAAAMFPRLRVTSAGDPAQLHTALLRSNDGGGPALVAMDLDHRETPPFQPFLTAATSSPAGPGAPHGHHPLHDKENLDDRPIHVG</sequence>
<dbReference type="AlphaFoldDB" id="A0A918RMH3"/>
<evidence type="ECO:0000256" key="1">
    <source>
        <dbReference type="ARBA" id="ARBA00007812"/>
    </source>
</evidence>
<evidence type="ECO:0000259" key="7">
    <source>
        <dbReference type="Pfam" id="PF02776"/>
    </source>
</evidence>
<evidence type="ECO:0000256" key="3">
    <source>
        <dbReference type="RuleBase" id="RU362132"/>
    </source>
</evidence>
<dbReference type="GO" id="GO:0030976">
    <property type="term" value="F:thiamine pyrophosphate binding"/>
    <property type="evidence" value="ECO:0007669"/>
    <property type="project" value="InterPro"/>
</dbReference>
<keyword evidence="9" id="KW-1185">Reference proteome</keyword>
<feature type="compositionally biased region" description="Low complexity" evidence="4">
    <location>
        <begin position="213"/>
        <end position="222"/>
    </location>
</feature>
<dbReference type="PANTHER" id="PTHR18968">
    <property type="entry name" value="THIAMINE PYROPHOSPHATE ENZYMES"/>
    <property type="match status" value="1"/>
</dbReference>
<comment type="similarity">
    <text evidence="1 3">Belongs to the TPP enzyme family.</text>
</comment>
<evidence type="ECO:0000313" key="8">
    <source>
        <dbReference type="EMBL" id="GHA03880.1"/>
    </source>
</evidence>
<dbReference type="InterPro" id="IPR012001">
    <property type="entry name" value="Thiamin_PyroP_enz_TPP-bd_dom"/>
</dbReference>
<evidence type="ECO:0000259" key="6">
    <source>
        <dbReference type="Pfam" id="PF02775"/>
    </source>
</evidence>
<dbReference type="CDD" id="cd00568">
    <property type="entry name" value="TPP_enzymes"/>
    <property type="match status" value="1"/>
</dbReference>
<accession>A0A918RMH3</accession>
<evidence type="ECO:0000313" key="9">
    <source>
        <dbReference type="Proteomes" id="UP000623010"/>
    </source>
</evidence>
<dbReference type="CDD" id="cd07035">
    <property type="entry name" value="TPP_PYR_POX_like"/>
    <property type="match status" value="1"/>
</dbReference>
<reference evidence="8" key="1">
    <citation type="journal article" date="2014" name="Int. J. Syst. Evol. Microbiol.">
        <title>Complete genome sequence of Corynebacterium casei LMG S-19264T (=DSM 44701T), isolated from a smear-ripened cheese.</title>
        <authorList>
            <consortium name="US DOE Joint Genome Institute (JGI-PGF)"/>
            <person name="Walter F."/>
            <person name="Albersmeier A."/>
            <person name="Kalinowski J."/>
            <person name="Ruckert C."/>
        </authorList>
    </citation>
    <scope>NUCLEOTIDE SEQUENCE</scope>
    <source>
        <strain evidence="8">JCM 5016</strain>
    </source>
</reference>
<dbReference type="InterPro" id="IPR012000">
    <property type="entry name" value="Thiamin_PyroP_enz_cen_dom"/>
</dbReference>
<dbReference type="SUPFAM" id="SSF52518">
    <property type="entry name" value="Thiamin diphosphate-binding fold (THDP-binding)"/>
    <property type="match status" value="2"/>
</dbReference>
<gene>
    <name evidence="8" type="ORF">GCM10010389_49200</name>
</gene>